<feature type="compositionally biased region" description="Polar residues" evidence="1">
    <location>
        <begin position="53"/>
        <end position="63"/>
    </location>
</feature>
<evidence type="ECO:0000313" key="3">
    <source>
        <dbReference type="Proteomes" id="UP000294933"/>
    </source>
</evidence>
<keyword evidence="3" id="KW-1185">Reference proteome</keyword>
<dbReference type="Proteomes" id="UP000294933">
    <property type="component" value="Unassembled WGS sequence"/>
</dbReference>
<sequence>MGILSATPASRTRNSARSDPVSRRRYEIILTSCAMTIAVTSLRLDARPNSISCNPHNIRQDSATRAPRHSQHHRGSNRKWRQTTNALQLSKMYRIPTAPIQFESCGGHVPGWHDDWASKAPWSLLVKFDDDERPKHMGMLFVS</sequence>
<dbReference type="VEuPathDB" id="FungiDB:BD410DRAFT_789230"/>
<feature type="region of interest" description="Disordered" evidence="1">
    <location>
        <begin position="1"/>
        <end position="21"/>
    </location>
</feature>
<evidence type="ECO:0000256" key="1">
    <source>
        <dbReference type="SAM" id="MobiDB-lite"/>
    </source>
</evidence>
<feature type="compositionally biased region" description="Basic residues" evidence="1">
    <location>
        <begin position="66"/>
        <end position="80"/>
    </location>
</feature>
<name>A0A4Y7Q4T9_9AGAM</name>
<reference evidence="2 3" key="1">
    <citation type="submission" date="2018-06" db="EMBL/GenBank/DDBJ databases">
        <title>A transcriptomic atlas of mushroom development highlights an independent origin of complex multicellularity.</title>
        <authorList>
            <consortium name="DOE Joint Genome Institute"/>
            <person name="Krizsan K."/>
            <person name="Almasi E."/>
            <person name="Merenyi Z."/>
            <person name="Sahu N."/>
            <person name="Viragh M."/>
            <person name="Koszo T."/>
            <person name="Mondo S."/>
            <person name="Kiss B."/>
            <person name="Balint B."/>
            <person name="Kues U."/>
            <person name="Barry K."/>
            <person name="Hegedus J.C."/>
            <person name="Henrissat B."/>
            <person name="Johnson J."/>
            <person name="Lipzen A."/>
            <person name="Ohm R."/>
            <person name="Nagy I."/>
            <person name="Pangilinan J."/>
            <person name="Yan J."/>
            <person name="Xiong Y."/>
            <person name="Grigoriev I.V."/>
            <person name="Hibbett D.S."/>
            <person name="Nagy L.G."/>
        </authorList>
    </citation>
    <scope>NUCLEOTIDE SEQUENCE [LARGE SCALE GENOMIC DNA]</scope>
    <source>
        <strain evidence="2 3">SZMC22713</strain>
    </source>
</reference>
<dbReference type="AlphaFoldDB" id="A0A4Y7Q4T9"/>
<protein>
    <submittedName>
        <fullName evidence="2">Uncharacterized protein</fullName>
    </submittedName>
</protein>
<gene>
    <name evidence="2" type="ORF">BD410DRAFT_789230</name>
</gene>
<proteinExistence type="predicted"/>
<dbReference type="EMBL" id="ML170178">
    <property type="protein sequence ID" value="TDL21840.1"/>
    <property type="molecule type" value="Genomic_DNA"/>
</dbReference>
<feature type="region of interest" description="Disordered" evidence="1">
    <location>
        <begin position="53"/>
        <end position="80"/>
    </location>
</feature>
<organism evidence="2 3">
    <name type="scientific">Rickenella mellea</name>
    <dbReference type="NCBI Taxonomy" id="50990"/>
    <lineage>
        <taxon>Eukaryota</taxon>
        <taxon>Fungi</taxon>
        <taxon>Dikarya</taxon>
        <taxon>Basidiomycota</taxon>
        <taxon>Agaricomycotina</taxon>
        <taxon>Agaricomycetes</taxon>
        <taxon>Hymenochaetales</taxon>
        <taxon>Rickenellaceae</taxon>
        <taxon>Rickenella</taxon>
    </lineage>
</organism>
<accession>A0A4Y7Q4T9</accession>
<feature type="compositionally biased region" description="Polar residues" evidence="1">
    <location>
        <begin position="7"/>
        <end position="17"/>
    </location>
</feature>
<evidence type="ECO:0000313" key="2">
    <source>
        <dbReference type="EMBL" id="TDL21840.1"/>
    </source>
</evidence>